<dbReference type="Proteomes" id="UP000003793">
    <property type="component" value="Unassembled WGS sequence"/>
</dbReference>
<accession>C0B557</accession>
<sequence length="41" mass="5138">MLRNSHNPRTHHNNKNINFMYFLHKKVENLTEKLYNIRQDK</sequence>
<dbReference type="HOGENOM" id="CLU_3268615_0_0_9"/>
<dbReference type="EMBL" id="ABVR01000030">
    <property type="protein sequence ID" value="EEG91477.1"/>
    <property type="molecule type" value="Genomic_DNA"/>
</dbReference>
<evidence type="ECO:0000313" key="1">
    <source>
        <dbReference type="EMBL" id="EEG91477.1"/>
    </source>
</evidence>
<name>C0B557_9FIRM</name>
<gene>
    <name evidence="1" type="ORF">COPCOM_00277</name>
</gene>
<comment type="caution">
    <text evidence="1">The sequence shown here is derived from an EMBL/GenBank/DDBJ whole genome shotgun (WGS) entry which is preliminary data.</text>
</comment>
<reference evidence="1 2" key="2">
    <citation type="submission" date="2009-03" db="EMBL/GenBank/DDBJ databases">
        <title>Draft genome sequence of Coprococcus comes (ATCC 27758).</title>
        <authorList>
            <person name="Sudarsanam P."/>
            <person name="Ley R."/>
            <person name="Guruge J."/>
            <person name="Turnbaugh P.J."/>
            <person name="Mahowald M."/>
            <person name="Liep D."/>
            <person name="Gordon J."/>
        </authorList>
    </citation>
    <scope>NUCLEOTIDE SEQUENCE [LARGE SCALE GENOMIC DNA]</scope>
    <source>
        <strain evidence="1 2">ATCC 27758</strain>
    </source>
</reference>
<evidence type="ECO:0000313" key="2">
    <source>
        <dbReference type="Proteomes" id="UP000003793"/>
    </source>
</evidence>
<dbReference type="AlphaFoldDB" id="C0B557"/>
<organism evidence="1 2">
    <name type="scientific">Coprococcus comes ATCC 27758</name>
    <dbReference type="NCBI Taxonomy" id="470146"/>
    <lineage>
        <taxon>Bacteria</taxon>
        <taxon>Bacillati</taxon>
        <taxon>Bacillota</taxon>
        <taxon>Clostridia</taxon>
        <taxon>Lachnospirales</taxon>
        <taxon>Lachnospiraceae</taxon>
        <taxon>Coprococcus</taxon>
    </lineage>
</organism>
<reference evidence="1 2" key="1">
    <citation type="submission" date="2009-02" db="EMBL/GenBank/DDBJ databases">
        <authorList>
            <person name="Fulton L."/>
            <person name="Clifton S."/>
            <person name="Fulton B."/>
            <person name="Xu J."/>
            <person name="Minx P."/>
            <person name="Pepin K.H."/>
            <person name="Johnson M."/>
            <person name="Bhonagiri V."/>
            <person name="Nash W.E."/>
            <person name="Mardis E.R."/>
            <person name="Wilson R.K."/>
        </authorList>
    </citation>
    <scope>NUCLEOTIDE SEQUENCE [LARGE SCALE GENOMIC DNA]</scope>
    <source>
        <strain evidence="1 2">ATCC 27758</strain>
    </source>
</reference>
<protein>
    <submittedName>
        <fullName evidence="1">Uncharacterized protein</fullName>
    </submittedName>
</protein>
<proteinExistence type="predicted"/>